<evidence type="ECO:0000313" key="2">
    <source>
        <dbReference type="Proteomes" id="UP001302257"/>
    </source>
</evidence>
<proteinExistence type="predicted"/>
<gene>
    <name evidence="1" type="ORF">RAN89_13240</name>
</gene>
<keyword evidence="2" id="KW-1185">Reference proteome</keyword>
<reference evidence="1 2" key="1">
    <citation type="submission" date="2023-08" db="EMBL/GenBank/DDBJ databases">
        <title>Rhodoferax potami sp. nov. and Rhodoferax mekongensis sp. nov., isolated from the Mekong River in Thailand.</title>
        <authorList>
            <person name="Kitikhun S."/>
            <person name="Charoenyingcharoen P."/>
            <person name="Siriarchawattana P."/>
            <person name="Likhitrattanapisal S."/>
            <person name="Nilsakha T."/>
            <person name="Chanpet A."/>
            <person name="Rattanawaree P."/>
            <person name="Ingsriswang S."/>
        </authorList>
    </citation>
    <scope>NUCLEOTIDE SEQUENCE [LARGE SCALE GENOMIC DNA]</scope>
    <source>
        <strain evidence="1 2">TBRC 17307</strain>
    </source>
</reference>
<sequence>MQIHQFQVSYVAEHDRILVRMNSPEGEEQRLWLTRRMLRGLYPHLAKTSEQLALPNPTPAGHDGAAQHAVDVFQRQESLQQADFDTPFQSRQPLLSDTDQPLLVTTAHIQLQGADMLSVRFEETLPGAEESRQLEINMGSDTLIALLHVIGLALRNSDWGIDPPKGLEPTLPIIQEIETDAQPSEWDAFANAEPPKYLN</sequence>
<organism evidence="1 2">
    <name type="scientific">Rhodoferax mekongensis</name>
    <dbReference type="NCBI Taxonomy" id="3068341"/>
    <lineage>
        <taxon>Bacteria</taxon>
        <taxon>Pseudomonadati</taxon>
        <taxon>Pseudomonadota</taxon>
        <taxon>Betaproteobacteria</taxon>
        <taxon>Burkholderiales</taxon>
        <taxon>Comamonadaceae</taxon>
        <taxon>Rhodoferax</taxon>
    </lineage>
</organism>
<accession>A0ABZ0AXJ9</accession>
<dbReference type="EMBL" id="CP132507">
    <property type="protein sequence ID" value="WNO03873.1"/>
    <property type="molecule type" value="Genomic_DNA"/>
</dbReference>
<name>A0ABZ0AXJ9_9BURK</name>
<dbReference type="RefSeq" id="WP_313866750.1">
    <property type="nucleotide sequence ID" value="NZ_CP132507.1"/>
</dbReference>
<dbReference type="Proteomes" id="UP001302257">
    <property type="component" value="Chromosome"/>
</dbReference>
<evidence type="ECO:0000313" key="1">
    <source>
        <dbReference type="EMBL" id="WNO03873.1"/>
    </source>
</evidence>
<protein>
    <submittedName>
        <fullName evidence="1">Uncharacterized protein</fullName>
    </submittedName>
</protein>